<keyword evidence="8" id="KW-0132">Cell division</keyword>
<dbReference type="GO" id="GO:1990023">
    <property type="term" value="C:mitotic spindle midzone"/>
    <property type="evidence" value="ECO:0007669"/>
    <property type="project" value="TreeGrafter"/>
</dbReference>
<evidence type="ECO:0000256" key="2">
    <source>
        <dbReference type="ARBA" id="ARBA00004186"/>
    </source>
</evidence>
<keyword evidence="12" id="KW-0995">Kinetochore</keyword>
<dbReference type="Pfam" id="PF08654">
    <property type="entry name" value="DASH_Dad2"/>
    <property type="match status" value="1"/>
</dbReference>
<dbReference type="OrthoDB" id="3230169at2759"/>
<protein>
    <recommendedName>
        <fullName evidence="5">DASH complex subunit DAD2</fullName>
    </recommendedName>
    <alternativeName>
        <fullName evidence="17">Outer kinetochore protein DAD2</fullName>
    </alternativeName>
</protein>
<dbReference type="AlphaFoldDB" id="A0A5C3MGI6"/>
<evidence type="ECO:0000256" key="17">
    <source>
        <dbReference type="ARBA" id="ARBA00030568"/>
    </source>
</evidence>
<dbReference type="GO" id="GO:0051301">
    <property type="term" value="P:cell division"/>
    <property type="evidence" value="ECO:0007669"/>
    <property type="project" value="UniProtKB-KW"/>
</dbReference>
<dbReference type="PANTHER" id="PTHR28036">
    <property type="entry name" value="DASH COMPLEX SUBUNIT DAD2"/>
    <property type="match status" value="1"/>
</dbReference>
<evidence type="ECO:0000256" key="12">
    <source>
        <dbReference type="ARBA" id="ARBA00022838"/>
    </source>
</evidence>
<dbReference type="EMBL" id="ML213590">
    <property type="protein sequence ID" value="TFK44504.1"/>
    <property type="molecule type" value="Genomic_DNA"/>
</dbReference>
<name>A0A5C3MGI6_9AGAR</name>
<dbReference type="GO" id="GO:0000278">
    <property type="term" value="P:mitotic cell cycle"/>
    <property type="evidence" value="ECO:0007669"/>
    <property type="project" value="InterPro"/>
</dbReference>
<evidence type="ECO:0000256" key="13">
    <source>
        <dbReference type="ARBA" id="ARBA00023212"/>
    </source>
</evidence>
<evidence type="ECO:0000256" key="15">
    <source>
        <dbReference type="ARBA" id="ARBA00023306"/>
    </source>
</evidence>
<organism evidence="18 19">
    <name type="scientific">Crucibulum laeve</name>
    <dbReference type="NCBI Taxonomy" id="68775"/>
    <lineage>
        <taxon>Eukaryota</taxon>
        <taxon>Fungi</taxon>
        <taxon>Dikarya</taxon>
        <taxon>Basidiomycota</taxon>
        <taxon>Agaricomycotina</taxon>
        <taxon>Agaricomycetes</taxon>
        <taxon>Agaricomycetidae</taxon>
        <taxon>Agaricales</taxon>
        <taxon>Agaricineae</taxon>
        <taxon>Nidulariaceae</taxon>
        <taxon>Crucibulum</taxon>
    </lineage>
</organism>
<keyword evidence="11" id="KW-0159">Chromosome partition</keyword>
<evidence type="ECO:0000256" key="11">
    <source>
        <dbReference type="ARBA" id="ARBA00022829"/>
    </source>
</evidence>
<evidence type="ECO:0000256" key="5">
    <source>
        <dbReference type="ARBA" id="ARBA00020260"/>
    </source>
</evidence>
<evidence type="ECO:0000256" key="10">
    <source>
        <dbReference type="ARBA" id="ARBA00022776"/>
    </source>
</evidence>
<evidence type="ECO:0000313" key="18">
    <source>
        <dbReference type="EMBL" id="TFK44504.1"/>
    </source>
</evidence>
<evidence type="ECO:0000256" key="4">
    <source>
        <dbReference type="ARBA" id="ARBA00005501"/>
    </source>
</evidence>
<evidence type="ECO:0000256" key="8">
    <source>
        <dbReference type="ARBA" id="ARBA00022618"/>
    </source>
</evidence>
<dbReference type="GO" id="GO:0044732">
    <property type="term" value="C:mitotic spindle pole body"/>
    <property type="evidence" value="ECO:0007669"/>
    <property type="project" value="TreeGrafter"/>
</dbReference>
<evidence type="ECO:0000256" key="9">
    <source>
        <dbReference type="ARBA" id="ARBA00022701"/>
    </source>
</evidence>
<dbReference type="GO" id="GO:0042729">
    <property type="term" value="C:DASH complex"/>
    <property type="evidence" value="ECO:0007669"/>
    <property type="project" value="InterPro"/>
</dbReference>
<evidence type="ECO:0000256" key="3">
    <source>
        <dbReference type="ARBA" id="ARBA00004629"/>
    </source>
</evidence>
<dbReference type="GO" id="GO:0005874">
    <property type="term" value="C:microtubule"/>
    <property type="evidence" value="ECO:0007669"/>
    <property type="project" value="UniProtKB-KW"/>
</dbReference>
<reference evidence="18 19" key="1">
    <citation type="journal article" date="2019" name="Nat. Ecol. Evol.">
        <title>Megaphylogeny resolves global patterns of mushroom evolution.</title>
        <authorList>
            <person name="Varga T."/>
            <person name="Krizsan K."/>
            <person name="Foldi C."/>
            <person name="Dima B."/>
            <person name="Sanchez-Garcia M."/>
            <person name="Sanchez-Ramirez S."/>
            <person name="Szollosi G.J."/>
            <person name="Szarkandi J.G."/>
            <person name="Papp V."/>
            <person name="Albert L."/>
            <person name="Andreopoulos W."/>
            <person name="Angelini C."/>
            <person name="Antonin V."/>
            <person name="Barry K.W."/>
            <person name="Bougher N.L."/>
            <person name="Buchanan P."/>
            <person name="Buyck B."/>
            <person name="Bense V."/>
            <person name="Catcheside P."/>
            <person name="Chovatia M."/>
            <person name="Cooper J."/>
            <person name="Damon W."/>
            <person name="Desjardin D."/>
            <person name="Finy P."/>
            <person name="Geml J."/>
            <person name="Haridas S."/>
            <person name="Hughes K."/>
            <person name="Justo A."/>
            <person name="Karasinski D."/>
            <person name="Kautmanova I."/>
            <person name="Kiss B."/>
            <person name="Kocsube S."/>
            <person name="Kotiranta H."/>
            <person name="LaButti K.M."/>
            <person name="Lechner B.E."/>
            <person name="Liimatainen K."/>
            <person name="Lipzen A."/>
            <person name="Lukacs Z."/>
            <person name="Mihaltcheva S."/>
            <person name="Morgado L.N."/>
            <person name="Niskanen T."/>
            <person name="Noordeloos M.E."/>
            <person name="Ohm R.A."/>
            <person name="Ortiz-Santana B."/>
            <person name="Ovrebo C."/>
            <person name="Racz N."/>
            <person name="Riley R."/>
            <person name="Savchenko A."/>
            <person name="Shiryaev A."/>
            <person name="Soop K."/>
            <person name="Spirin V."/>
            <person name="Szebenyi C."/>
            <person name="Tomsovsky M."/>
            <person name="Tulloss R.E."/>
            <person name="Uehling J."/>
            <person name="Grigoriev I.V."/>
            <person name="Vagvolgyi C."/>
            <person name="Papp T."/>
            <person name="Martin F.M."/>
            <person name="Miettinen O."/>
            <person name="Hibbett D.S."/>
            <person name="Nagy L.G."/>
        </authorList>
    </citation>
    <scope>NUCLEOTIDE SEQUENCE [LARGE SCALE GENOMIC DNA]</scope>
    <source>
        <strain evidence="18 19">CBS 166.37</strain>
    </source>
</reference>
<keyword evidence="15" id="KW-0131">Cell cycle</keyword>
<dbReference type="PANTHER" id="PTHR28036:SF1">
    <property type="entry name" value="DASH COMPLEX SUBUNIT DAD2"/>
    <property type="match status" value="1"/>
</dbReference>
<evidence type="ECO:0000256" key="16">
    <source>
        <dbReference type="ARBA" id="ARBA00023328"/>
    </source>
</evidence>
<keyword evidence="6" id="KW-0158">Chromosome</keyword>
<gene>
    <name evidence="18" type="ORF">BDQ12DRAFT_673117</name>
</gene>
<evidence type="ECO:0000256" key="14">
    <source>
        <dbReference type="ARBA" id="ARBA00023242"/>
    </source>
</evidence>
<keyword evidence="7" id="KW-0963">Cytoplasm</keyword>
<evidence type="ECO:0000256" key="1">
    <source>
        <dbReference type="ARBA" id="ARBA00004123"/>
    </source>
</evidence>
<sequence>MRHSVAPNRASQGPVHVNSTAATAKLLEKKKEFDAVSALEKASSLYLKRIESLAEDCDIMADAGQIHGQVLDQWPKMFQILSLFLASREETAKIGDEFSASSSTEGQRLIRIPIEDLQPANTEK</sequence>
<accession>A0A5C3MGI6</accession>
<dbReference type="Proteomes" id="UP000308652">
    <property type="component" value="Unassembled WGS sequence"/>
</dbReference>
<evidence type="ECO:0000256" key="7">
    <source>
        <dbReference type="ARBA" id="ARBA00022490"/>
    </source>
</evidence>
<dbReference type="GO" id="GO:0008608">
    <property type="term" value="P:attachment of spindle microtubules to kinetochore"/>
    <property type="evidence" value="ECO:0007669"/>
    <property type="project" value="TreeGrafter"/>
</dbReference>
<keyword evidence="13" id="KW-0206">Cytoskeleton</keyword>
<comment type="subcellular location">
    <subcellularLocation>
        <location evidence="3">Chromosome</location>
        <location evidence="3">Centromere</location>
        <location evidence="3">Kinetochore</location>
    </subcellularLocation>
    <subcellularLocation>
        <location evidence="2">Cytoplasm</location>
        <location evidence="2">Cytoskeleton</location>
        <location evidence="2">Spindle</location>
    </subcellularLocation>
    <subcellularLocation>
        <location evidence="1">Nucleus</location>
    </subcellularLocation>
</comment>
<dbReference type="InterPro" id="IPR013963">
    <property type="entry name" value="DASH_Dad2"/>
</dbReference>
<keyword evidence="9" id="KW-0493">Microtubule</keyword>
<keyword evidence="14" id="KW-0539">Nucleus</keyword>
<comment type="similarity">
    <text evidence="4">Belongs to the DASH complex DAD2 family.</text>
</comment>
<keyword evidence="16" id="KW-0137">Centromere</keyword>
<keyword evidence="19" id="KW-1185">Reference proteome</keyword>
<keyword evidence="10" id="KW-0498">Mitosis</keyword>
<evidence type="ECO:0000313" key="19">
    <source>
        <dbReference type="Proteomes" id="UP000308652"/>
    </source>
</evidence>
<evidence type="ECO:0000256" key="6">
    <source>
        <dbReference type="ARBA" id="ARBA00022454"/>
    </source>
</evidence>
<proteinExistence type="inferred from homology"/>